<evidence type="ECO:0000256" key="4">
    <source>
        <dbReference type="ARBA" id="ARBA00022692"/>
    </source>
</evidence>
<sequence>MSLSKRIRRFFFITPARTIFTIYLITILVGGFLLWLPISQNLGVELSFIDALFISLSQISSTGLSPVSQRDTFNTLGGIISIFILEIGAVGIMMLVASYWVIIGKKISLKERNLIASEQNQFTVKGIIRLITNAMIAVGVIQILYIIIMTIYIYTVQPFQASFGEALFQSVYLAAAGFANAGFDFLPGNQSFMVFNGYYLPQILTMIIIFIGGVGFWPLAEVVLFIKNKLHKKPYKMSFISKMLIVSHFVLWMLSALIYFVMEYEHSMKGNPPLDILMNVLFMTNNARSAGFYNTPVTNWAEATRLFFSMLMFIGAAPNSSGGGIRMTTFFLLTSGLISFGRHRKQVFFAGKAIKDQAVKKAYMVFALAIILVMLSTMFISIVEPNRWTIMEIGFEVASAFGTVGLSLGLIPYIGVYSKLIIMLNMFVGRIGILTAIAMLENKKETTNVVTYVEMDMLVG</sequence>
<feature type="transmembrane region" description="Helical" evidence="8">
    <location>
        <begin position="395"/>
        <end position="414"/>
    </location>
</feature>
<keyword evidence="7 8" id="KW-0472">Membrane</keyword>
<dbReference type="Proteomes" id="UP001177160">
    <property type="component" value="Unassembled WGS sequence"/>
</dbReference>
<feature type="transmembrane region" description="Helical" evidence="8">
    <location>
        <begin position="130"/>
        <end position="154"/>
    </location>
</feature>
<evidence type="ECO:0008006" key="11">
    <source>
        <dbReference type="Google" id="ProtNLM"/>
    </source>
</evidence>
<feature type="transmembrane region" description="Helical" evidence="8">
    <location>
        <begin position="198"/>
        <end position="219"/>
    </location>
</feature>
<organism evidence="9 10">
    <name type="scientific">Paracholeplasma manati</name>
    <dbReference type="NCBI Taxonomy" id="591373"/>
    <lineage>
        <taxon>Bacteria</taxon>
        <taxon>Bacillati</taxon>
        <taxon>Mycoplasmatota</taxon>
        <taxon>Mollicutes</taxon>
        <taxon>Acholeplasmatales</taxon>
        <taxon>Acholeplasmataceae</taxon>
        <taxon>Paracholeplasma</taxon>
    </lineage>
</organism>
<keyword evidence="2" id="KW-0813">Transport</keyword>
<evidence type="ECO:0000256" key="7">
    <source>
        <dbReference type="ARBA" id="ARBA00023136"/>
    </source>
</evidence>
<evidence type="ECO:0000256" key="8">
    <source>
        <dbReference type="SAM" id="Phobius"/>
    </source>
</evidence>
<name>A0ABT2Y6N2_9MOLU</name>
<keyword evidence="10" id="KW-1185">Reference proteome</keyword>
<dbReference type="PANTHER" id="PTHR32024">
    <property type="entry name" value="TRK SYSTEM POTASSIUM UPTAKE PROTEIN TRKG-RELATED"/>
    <property type="match status" value="1"/>
</dbReference>
<accession>A0ABT2Y6N2</accession>
<feature type="transmembrane region" description="Helical" evidence="8">
    <location>
        <begin position="20"/>
        <end position="38"/>
    </location>
</feature>
<evidence type="ECO:0000313" key="9">
    <source>
        <dbReference type="EMBL" id="MCV2232389.1"/>
    </source>
</evidence>
<feature type="transmembrane region" description="Helical" evidence="8">
    <location>
        <begin position="76"/>
        <end position="102"/>
    </location>
</feature>
<dbReference type="RefSeq" id="WP_263608576.1">
    <property type="nucleotide sequence ID" value="NZ_JAOVQM010000004.1"/>
</dbReference>
<comment type="caution">
    <text evidence="9">The sequence shown here is derived from an EMBL/GenBank/DDBJ whole genome shotgun (WGS) entry which is preliminary data.</text>
</comment>
<comment type="subcellular location">
    <subcellularLocation>
        <location evidence="1">Cell membrane</location>
        <topology evidence="1">Multi-pass membrane protein</topology>
    </subcellularLocation>
</comment>
<feature type="transmembrane region" description="Helical" evidence="8">
    <location>
        <begin position="362"/>
        <end position="383"/>
    </location>
</feature>
<keyword evidence="4 8" id="KW-0812">Transmembrane</keyword>
<feature type="transmembrane region" description="Helical" evidence="8">
    <location>
        <begin position="421"/>
        <end position="440"/>
    </location>
</feature>
<gene>
    <name evidence="9" type="ORF">N7548_06080</name>
</gene>
<dbReference type="EMBL" id="JAOVQM010000004">
    <property type="protein sequence ID" value="MCV2232389.1"/>
    <property type="molecule type" value="Genomic_DNA"/>
</dbReference>
<feature type="transmembrane region" description="Helical" evidence="8">
    <location>
        <begin position="239"/>
        <end position="261"/>
    </location>
</feature>
<keyword evidence="3" id="KW-1003">Cell membrane</keyword>
<reference evidence="9" key="1">
    <citation type="submission" date="2022-09" db="EMBL/GenBank/DDBJ databases">
        <title>Novel Mycoplasma species identified in domestic and wild animals.</title>
        <authorList>
            <person name="Volokhov D.V."/>
            <person name="Furtak V.A."/>
            <person name="Zagorodnyaya T.A."/>
        </authorList>
    </citation>
    <scope>NUCLEOTIDE SEQUENCE</scope>
    <source>
        <strain evidence="9">Oakley</strain>
    </source>
</reference>
<evidence type="ECO:0000256" key="2">
    <source>
        <dbReference type="ARBA" id="ARBA00022448"/>
    </source>
</evidence>
<protein>
    <recommendedName>
        <fullName evidence="11">Ktr system potassium uptake protein B</fullName>
    </recommendedName>
</protein>
<dbReference type="Pfam" id="PF02386">
    <property type="entry name" value="TrkH"/>
    <property type="match status" value="1"/>
</dbReference>
<keyword evidence="5 8" id="KW-1133">Transmembrane helix</keyword>
<evidence type="ECO:0000313" key="10">
    <source>
        <dbReference type="Proteomes" id="UP001177160"/>
    </source>
</evidence>
<proteinExistence type="predicted"/>
<feature type="transmembrane region" description="Helical" evidence="8">
    <location>
        <begin position="323"/>
        <end position="341"/>
    </location>
</feature>
<evidence type="ECO:0000256" key="6">
    <source>
        <dbReference type="ARBA" id="ARBA00023065"/>
    </source>
</evidence>
<evidence type="ECO:0000256" key="5">
    <source>
        <dbReference type="ARBA" id="ARBA00022989"/>
    </source>
</evidence>
<dbReference type="InterPro" id="IPR003445">
    <property type="entry name" value="Cat_transpt"/>
</dbReference>
<evidence type="ECO:0000256" key="1">
    <source>
        <dbReference type="ARBA" id="ARBA00004651"/>
    </source>
</evidence>
<dbReference type="PANTHER" id="PTHR32024:SF4">
    <property type="entry name" value="KTR SYSTEM POTASSIUM UPTAKE PROTEIN D"/>
    <property type="match status" value="1"/>
</dbReference>
<keyword evidence="6" id="KW-0406">Ion transport</keyword>
<evidence type="ECO:0000256" key="3">
    <source>
        <dbReference type="ARBA" id="ARBA00022475"/>
    </source>
</evidence>